<accession>A0A2S4PWZ8</accession>
<protein>
    <recommendedName>
        <fullName evidence="3">Pre-rRNA-processing protein las1</fullName>
    </recommendedName>
</protein>
<dbReference type="AlphaFoldDB" id="A0A2S4PWZ8"/>
<dbReference type="GO" id="GO:0030687">
    <property type="term" value="C:preribosome, large subunit precursor"/>
    <property type="evidence" value="ECO:0007669"/>
    <property type="project" value="TreeGrafter"/>
</dbReference>
<dbReference type="GO" id="GO:0090730">
    <property type="term" value="C:Las1 complex"/>
    <property type="evidence" value="ECO:0007669"/>
    <property type="project" value="InterPro"/>
</dbReference>
<gene>
    <name evidence="1" type="ORF">EPUL_002925</name>
</gene>
<dbReference type="Proteomes" id="UP000237438">
    <property type="component" value="Unassembled WGS sequence"/>
</dbReference>
<organism evidence="1 2">
    <name type="scientific">Erysiphe pulchra</name>
    <dbReference type="NCBI Taxonomy" id="225359"/>
    <lineage>
        <taxon>Eukaryota</taxon>
        <taxon>Fungi</taxon>
        <taxon>Dikarya</taxon>
        <taxon>Ascomycota</taxon>
        <taxon>Pezizomycotina</taxon>
        <taxon>Leotiomycetes</taxon>
        <taxon>Erysiphales</taxon>
        <taxon>Erysiphaceae</taxon>
        <taxon>Erysiphe</taxon>
    </lineage>
</organism>
<dbReference type="OrthoDB" id="10263222at2759"/>
<dbReference type="PANTHER" id="PTHR15002">
    <property type="entry name" value="RIBOSOMAL BIOGENESIS PROTEIN LAS1L"/>
    <property type="match status" value="1"/>
</dbReference>
<dbReference type="STRING" id="225359.A0A2S4PWZ8"/>
<evidence type="ECO:0000313" key="2">
    <source>
        <dbReference type="Proteomes" id="UP000237438"/>
    </source>
</evidence>
<keyword evidence="2" id="KW-1185">Reference proteome</keyword>
<dbReference type="EMBL" id="PEDP01000300">
    <property type="protein sequence ID" value="POS86564.1"/>
    <property type="molecule type" value="Genomic_DNA"/>
</dbReference>
<dbReference type="GO" id="GO:0000470">
    <property type="term" value="P:maturation of LSU-rRNA"/>
    <property type="evidence" value="ECO:0007669"/>
    <property type="project" value="TreeGrafter"/>
</dbReference>
<dbReference type="Pfam" id="PF04031">
    <property type="entry name" value="Las1"/>
    <property type="match status" value="1"/>
</dbReference>
<dbReference type="GO" id="GO:0000460">
    <property type="term" value="P:maturation of 5.8S rRNA"/>
    <property type="evidence" value="ECO:0007669"/>
    <property type="project" value="TreeGrafter"/>
</dbReference>
<reference evidence="1 2" key="1">
    <citation type="submission" date="2017-10" db="EMBL/GenBank/DDBJ databases">
        <title>Development of genomic resources for the powdery mildew, Erysiphe pulchra.</title>
        <authorList>
            <person name="Wadl P.A."/>
            <person name="Mack B.M."/>
            <person name="Moore G."/>
            <person name="Beltz S.B."/>
        </authorList>
    </citation>
    <scope>NUCLEOTIDE SEQUENCE [LARGE SCALE GENOMIC DNA]</scope>
    <source>
        <strain evidence="1">Cflorida</strain>
    </source>
</reference>
<dbReference type="InterPro" id="IPR007174">
    <property type="entry name" value="Las1"/>
</dbReference>
<name>A0A2S4PWZ8_9PEZI</name>
<evidence type="ECO:0008006" key="3">
    <source>
        <dbReference type="Google" id="ProtNLM"/>
    </source>
</evidence>
<dbReference type="PANTHER" id="PTHR15002:SF0">
    <property type="entry name" value="RIBOSOMAL BIOGENESIS PROTEIN LAS1L"/>
    <property type="match status" value="1"/>
</dbReference>
<sequence length="324" mass="37239">MVQYIITPWRNQAELLKVRSQFYHQFLDQEEKINSSNNNNYRIINHENEQKQLEDENEKKEAVARVRLWMQRGNCPHLIESTAILTSAILNDLRGGNESYCVRAVYAAAFSRMYVIAKTIGLPATFVELRHQATHEELPSLIRLRTATQKALQWIWSYYWVNLTEISSISSTTTSQLDQKSKNTACQNWLRSLFVTMNNNHNNVQAPVQKILNEARHYSSKHWSDNCLLTALLEIQDSTDDVSILLHVAQLQAMILGVHSYRTFPAPSKTSFSEVHAELESMKHDLCSLEMPIGEDKIDSSSQELSRGWALWDGPWIPKPIGII</sequence>
<comment type="caution">
    <text evidence="1">The sequence shown here is derived from an EMBL/GenBank/DDBJ whole genome shotgun (WGS) entry which is preliminary data.</text>
</comment>
<proteinExistence type="predicted"/>
<dbReference type="GO" id="GO:0004519">
    <property type="term" value="F:endonuclease activity"/>
    <property type="evidence" value="ECO:0007669"/>
    <property type="project" value="InterPro"/>
</dbReference>
<evidence type="ECO:0000313" key="1">
    <source>
        <dbReference type="EMBL" id="POS86564.1"/>
    </source>
</evidence>